<dbReference type="EMBL" id="NAJL01000071">
    <property type="protein sequence ID" value="TKA22566.1"/>
    <property type="molecule type" value="Genomic_DNA"/>
</dbReference>
<dbReference type="PROSITE" id="PS51767">
    <property type="entry name" value="PEPTIDASE_A1"/>
    <property type="match status" value="1"/>
</dbReference>
<dbReference type="GO" id="GO:0006508">
    <property type="term" value="P:proteolysis"/>
    <property type="evidence" value="ECO:0007669"/>
    <property type="project" value="InterPro"/>
</dbReference>
<gene>
    <name evidence="6" type="ORF">B0A50_08136</name>
</gene>
<dbReference type="GO" id="GO:0004190">
    <property type="term" value="F:aspartic-type endopeptidase activity"/>
    <property type="evidence" value="ECO:0007669"/>
    <property type="project" value="InterPro"/>
</dbReference>
<dbReference type="GO" id="GO:0005576">
    <property type="term" value="C:extracellular region"/>
    <property type="evidence" value="ECO:0007669"/>
    <property type="project" value="TreeGrafter"/>
</dbReference>
<protein>
    <recommendedName>
        <fullName evidence="5">Peptidase A1 domain-containing protein</fullName>
    </recommendedName>
</protein>
<feature type="transmembrane region" description="Helical" evidence="3">
    <location>
        <begin position="450"/>
        <end position="472"/>
    </location>
</feature>
<dbReference type="PANTHER" id="PTHR47965">
    <property type="entry name" value="ASPARTYL PROTEASE-RELATED"/>
    <property type="match status" value="1"/>
</dbReference>
<dbReference type="OrthoDB" id="4074350at2759"/>
<keyword evidence="3" id="KW-0812">Transmembrane</keyword>
<evidence type="ECO:0000256" key="1">
    <source>
        <dbReference type="ARBA" id="ARBA00007447"/>
    </source>
</evidence>
<evidence type="ECO:0000256" key="2">
    <source>
        <dbReference type="SAM" id="MobiDB-lite"/>
    </source>
</evidence>
<dbReference type="InterPro" id="IPR034164">
    <property type="entry name" value="Pepsin-like_dom"/>
</dbReference>
<keyword evidence="3" id="KW-1133">Transmembrane helix</keyword>
<name>A0A4U0TLH6_9PEZI</name>
<keyword evidence="3" id="KW-0472">Membrane</keyword>
<dbReference type="Gene3D" id="2.40.70.10">
    <property type="entry name" value="Acid Proteases"/>
    <property type="match status" value="2"/>
</dbReference>
<dbReference type="InterPro" id="IPR021109">
    <property type="entry name" value="Peptidase_aspartic_dom_sf"/>
</dbReference>
<dbReference type="SUPFAM" id="SSF50630">
    <property type="entry name" value="Acid proteases"/>
    <property type="match status" value="1"/>
</dbReference>
<dbReference type="CDD" id="cd12087">
    <property type="entry name" value="TM_EGFR-like"/>
    <property type="match status" value="1"/>
</dbReference>
<feature type="chain" id="PRO_5020348546" description="Peptidase A1 domain-containing protein" evidence="4">
    <location>
        <begin position="22"/>
        <end position="599"/>
    </location>
</feature>
<dbReference type="Proteomes" id="UP000308549">
    <property type="component" value="Unassembled WGS sequence"/>
</dbReference>
<dbReference type="PRINTS" id="PR00792">
    <property type="entry name" value="PEPSIN"/>
</dbReference>
<evidence type="ECO:0000313" key="7">
    <source>
        <dbReference type="Proteomes" id="UP000308549"/>
    </source>
</evidence>
<comment type="caution">
    <text evidence="6">The sequence shown here is derived from an EMBL/GenBank/DDBJ whole genome shotgun (WGS) entry which is preliminary data.</text>
</comment>
<accession>A0A4U0TLH6</accession>
<dbReference type="Pfam" id="PF00026">
    <property type="entry name" value="Asp"/>
    <property type="match status" value="1"/>
</dbReference>
<feature type="signal peptide" evidence="4">
    <location>
        <begin position="1"/>
        <end position="21"/>
    </location>
</feature>
<evidence type="ECO:0000256" key="3">
    <source>
        <dbReference type="SAM" id="Phobius"/>
    </source>
</evidence>
<evidence type="ECO:0000313" key="6">
    <source>
        <dbReference type="EMBL" id="TKA22566.1"/>
    </source>
</evidence>
<dbReference type="GO" id="GO:0009277">
    <property type="term" value="C:fungal-type cell wall"/>
    <property type="evidence" value="ECO:0007669"/>
    <property type="project" value="TreeGrafter"/>
</dbReference>
<keyword evidence="4" id="KW-0732">Signal</keyword>
<feature type="region of interest" description="Disordered" evidence="2">
    <location>
        <begin position="577"/>
        <end position="599"/>
    </location>
</feature>
<dbReference type="AlphaFoldDB" id="A0A4U0TLH6"/>
<evidence type="ECO:0000259" key="5">
    <source>
        <dbReference type="PROSITE" id="PS51767"/>
    </source>
</evidence>
<sequence length="599" mass="65016">MPSRLAASLASLFLLPHLCGAISWSSIWARNTQSRARRVERREDDDSAIPAPISVSPSQYWDGIDGPWSSFALQVGTPVQNVRVFASTASTFSWTIAAEGCPAGYVDDCESSRGFIFLTNESLTWVPNSIFDFELEDNIGLDTQGNAGFDTVTLGWQGSGGPTVDHATVFTIADSKYWLGEFGLNPYPTNFTTLNDPQPSYMTQLKNNNTIASVSYGYTAGNQYRFDKVYGSLTLGGYDANRFTPTNVTFPFGADISRDLLVNIKSITTDDGDTDLLPDGQIAAFVDSTVSHIYLPRSACTAFEDAFNLTYDSTSGLYLVNSSQHDALTAANPSVTFALSPNTTAGGETVDITLPYGAFDLQVSYPMIENQNGSHYFPLKRADNDTQYTLGRAFLQEAYLIADYEQQNFTIAPCAWDETNIQNTQLVAMRSINSTAQDSSDNSNGITSGAIAGVAVGIVVAIAILGLILFFLRRRNQNSKRRLAELEAKEGGAASKTSHDSGAEGKPFISAPFGGELSGNDSEIHEMNAPYVQQAQEMDSPYKMDPNKAGYSEMGNGEYFGPGKGFAHEMEGSRGEVFEMPGSEVQEMAGTEVRRGEKR</sequence>
<dbReference type="InterPro" id="IPR001461">
    <property type="entry name" value="Aspartic_peptidase_A1"/>
</dbReference>
<dbReference type="PANTHER" id="PTHR47965:SF101">
    <property type="entry name" value="HYPOTHETICAL ASPARTYL PROTEASE (EUROFUNG)-RELATED"/>
    <property type="match status" value="1"/>
</dbReference>
<proteinExistence type="inferred from homology"/>
<dbReference type="CDD" id="cd05471">
    <property type="entry name" value="pepsin_like"/>
    <property type="match status" value="1"/>
</dbReference>
<feature type="region of interest" description="Disordered" evidence="2">
    <location>
        <begin position="486"/>
        <end position="516"/>
    </location>
</feature>
<reference evidence="6 7" key="1">
    <citation type="submission" date="2017-03" db="EMBL/GenBank/DDBJ databases">
        <title>Genomes of endolithic fungi from Antarctica.</title>
        <authorList>
            <person name="Coleine C."/>
            <person name="Masonjones S."/>
            <person name="Stajich J.E."/>
        </authorList>
    </citation>
    <scope>NUCLEOTIDE SEQUENCE [LARGE SCALE GENOMIC DNA]</scope>
    <source>
        <strain evidence="6 7">CCFEE 6315</strain>
    </source>
</reference>
<dbReference type="GO" id="GO:0031505">
    <property type="term" value="P:fungal-type cell wall organization"/>
    <property type="evidence" value="ECO:0007669"/>
    <property type="project" value="TreeGrafter"/>
</dbReference>
<dbReference type="InterPro" id="IPR033121">
    <property type="entry name" value="PEPTIDASE_A1"/>
</dbReference>
<feature type="domain" description="Peptidase A1" evidence="5">
    <location>
        <begin position="69"/>
        <end position="412"/>
    </location>
</feature>
<keyword evidence="7" id="KW-1185">Reference proteome</keyword>
<comment type="similarity">
    <text evidence="1">Belongs to the peptidase A1 family.</text>
</comment>
<evidence type="ECO:0000256" key="4">
    <source>
        <dbReference type="SAM" id="SignalP"/>
    </source>
</evidence>
<organism evidence="6 7">
    <name type="scientific">Salinomyces thailandicus</name>
    <dbReference type="NCBI Taxonomy" id="706561"/>
    <lineage>
        <taxon>Eukaryota</taxon>
        <taxon>Fungi</taxon>
        <taxon>Dikarya</taxon>
        <taxon>Ascomycota</taxon>
        <taxon>Pezizomycotina</taxon>
        <taxon>Dothideomycetes</taxon>
        <taxon>Dothideomycetidae</taxon>
        <taxon>Mycosphaerellales</taxon>
        <taxon>Teratosphaeriaceae</taxon>
        <taxon>Salinomyces</taxon>
    </lineage>
</organism>